<dbReference type="InterPro" id="IPR015422">
    <property type="entry name" value="PyrdxlP-dep_Trfase_small"/>
</dbReference>
<feature type="region of interest" description="Disordered" evidence="4">
    <location>
        <begin position="1"/>
        <end position="43"/>
    </location>
</feature>
<dbReference type="CDD" id="cd00610">
    <property type="entry name" value="OAT_like"/>
    <property type="match status" value="1"/>
</dbReference>
<evidence type="ECO:0000256" key="2">
    <source>
        <dbReference type="ARBA" id="ARBA00022898"/>
    </source>
</evidence>
<dbReference type="AlphaFoldDB" id="J6EVV5"/>
<feature type="compositionally biased region" description="Polar residues" evidence="4">
    <location>
        <begin position="34"/>
        <end position="43"/>
    </location>
</feature>
<dbReference type="GeneID" id="25985803"/>
<evidence type="ECO:0000256" key="1">
    <source>
        <dbReference type="ARBA" id="ARBA00008954"/>
    </source>
</evidence>
<dbReference type="HOGENOM" id="CLU_016922_4_0_1"/>
<reference evidence="5 6" key="1">
    <citation type="journal article" date="2012" name="Eukaryot. Cell">
        <title>Draft genome sequence of CBS 2479, the standard type strain of Trichosporon asahii.</title>
        <authorList>
            <person name="Yang R.Y."/>
            <person name="Li H.T."/>
            <person name="Zhu H."/>
            <person name="Zhou G.P."/>
            <person name="Wang M."/>
            <person name="Wang L."/>
        </authorList>
    </citation>
    <scope>NUCLEOTIDE SEQUENCE [LARGE SCALE GENOMIC DNA]</scope>
    <source>
        <strain evidence="6">ATCC 90039 / CBS 2479 / JCM 2466 / KCTC 7840 / NCYC 2677 / UAMH 7654</strain>
    </source>
</reference>
<dbReference type="InterPro" id="IPR015421">
    <property type="entry name" value="PyrdxlP-dep_Trfase_major"/>
</dbReference>
<feature type="compositionally biased region" description="Low complexity" evidence="4">
    <location>
        <begin position="1"/>
        <end position="15"/>
    </location>
</feature>
<dbReference type="InterPro" id="IPR005814">
    <property type="entry name" value="Aminotrans_3"/>
</dbReference>
<organism evidence="5 6">
    <name type="scientific">Trichosporon asahii var. asahii (strain ATCC 90039 / CBS 2479 / JCM 2466 / KCTC 7840 / NBRC 103889/ NCYC 2677 / UAMH 7654)</name>
    <name type="common">Yeast</name>
    <dbReference type="NCBI Taxonomy" id="1186058"/>
    <lineage>
        <taxon>Eukaryota</taxon>
        <taxon>Fungi</taxon>
        <taxon>Dikarya</taxon>
        <taxon>Basidiomycota</taxon>
        <taxon>Agaricomycotina</taxon>
        <taxon>Tremellomycetes</taxon>
        <taxon>Trichosporonales</taxon>
        <taxon>Trichosporonaceae</taxon>
        <taxon>Trichosporon</taxon>
    </lineage>
</organism>
<evidence type="ECO:0008006" key="7">
    <source>
        <dbReference type="Google" id="ProtNLM"/>
    </source>
</evidence>
<comment type="similarity">
    <text evidence="1 3">Belongs to the class-III pyridoxal-phosphate-dependent aminotransferase family.</text>
</comment>
<dbReference type="VEuPathDB" id="FungiDB:A1Q1_02289"/>
<evidence type="ECO:0000313" key="5">
    <source>
        <dbReference type="EMBL" id="EJT48744.1"/>
    </source>
</evidence>
<evidence type="ECO:0000256" key="3">
    <source>
        <dbReference type="RuleBase" id="RU003560"/>
    </source>
</evidence>
<dbReference type="PIRSF" id="PIRSF000521">
    <property type="entry name" value="Transaminase_4ab_Lys_Orn"/>
    <property type="match status" value="1"/>
</dbReference>
<evidence type="ECO:0000313" key="6">
    <source>
        <dbReference type="Proteomes" id="UP000002748"/>
    </source>
</evidence>
<feature type="region of interest" description="Disordered" evidence="4">
    <location>
        <begin position="304"/>
        <end position="325"/>
    </location>
</feature>
<dbReference type="KEGG" id="tasa:A1Q1_02289"/>
<gene>
    <name evidence="5" type="ORF">A1Q1_02289</name>
</gene>
<dbReference type="GO" id="GO:0005829">
    <property type="term" value="C:cytosol"/>
    <property type="evidence" value="ECO:0007669"/>
    <property type="project" value="TreeGrafter"/>
</dbReference>
<keyword evidence="2 3" id="KW-0663">Pyridoxal phosphate</keyword>
<dbReference type="RefSeq" id="XP_014180709.1">
    <property type="nucleotide sequence ID" value="XM_014325234.1"/>
</dbReference>
<proteinExistence type="inferred from homology"/>
<dbReference type="Pfam" id="PF00202">
    <property type="entry name" value="Aminotran_3"/>
    <property type="match status" value="2"/>
</dbReference>
<dbReference type="InterPro" id="IPR015424">
    <property type="entry name" value="PyrdxlP-dep_Trfase"/>
</dbReference>
<dbReference type="Gene3D" id="3.90.1150.10">
    <property type="entry name" value="Aspartate Aminotransferase, domain 1"/>
    <property type="match status" value="1"/>
</dbReference>
<feature type="compositionally biased region" description="Acidic residues" evidence="4">
    <location>
        <begin position="312"/>
        <end position="325"/>
    </location>
</feature>
<dbReference type="EMBL" id="ALBS01000193">
    <property type="protein sequence ID" value="EJT48744.1"/>
    <property type="molecule type" value="Genomic_DNA"/>
</dbReference>
<dbReference type="GO" id="GO:0030170">
    <property type="term" value="F:pyridoxal phosphate binding"/>
    <property type="evidence" value="ECO:0007669"/>
    <property type="project" value="InterPro"/>
</dbReference>
<dbReference type="PANTHER" id="PTHR43094:SF1">
    <property type="entry name" value="AMINOTRANSFERASE CLASS-III"/>
    <property type="match status" value="1"/>
</dbReference>
<dbReference type="PANTHER" id="PTHR43094">
    <property type="entry name" value="AMINOTRANSFERASE"/>
    <property type="match status" value="1"/>
</dbReference>
<dbReference type="OrthoDB" id="10261433at2759"/>
<dbReference type="Gene3D" id="3.40.640.10">
    <property type="entry name" value="Type I PLP-dependent aspartate aminotransferase-like (Major domain)"/>
    <property type="match status" value="1"/>
</dbReference>
<dbReference type="Proteomes" id="UP000002748">
    <property type="component" value="Unassembled WGS sequence"/>
</dbReference>
<sequence>MTADTIAATPAAPTTNGLKPSKPLGSESKPAPTDEQNTHNVTDSSVLHRNLKVVLPIVTHARGSYLYTSSGQRILDGSGGAAVVSVGHGVPEIISAVSSQISTLPYVSSALFAIQPAEELARRMCRDSGMERAVFLSGGSEAVESAIKLARQYHVERGERQRTEFIAREASYHGNTLGALSLGRHMARREFNEPLLSAHFHAVSPCNSYRHQSPSETEAAYVARLATELEEKILSLGPDRVAAFFAEPVVGAAAGCVPFVPGYLCAMKRVCEKYGVLFCLDEIMCGAGRTGKLHAWMNDLAPSSLPERLGGEGEESEDAEGEGWGEEARPDIQTLGKGLCGGYAPLSAVLVSRKVCEGLEGGSGAFRNGYTFQSSGTGVAAGLAVYEYMEKHDLEYALTSRVRQCARRGQYLRRLLEERVSPLPHVGNVRGLGLFQGIEFVADKESKAPFAPGEHVADKVANAILEHGAAVYHGAATRITGDHIMLCPPYTVSEAEIDELVDAVVKGIQEVFPQ</sequence>
<comment type="caution">
    <text evidence="5">The sequence shown here is derived from an EMBL/GenBank/DDBJ whole genome shotgun (WGS) entry which is preliminary data.</text>
</comment>
<name>J6EVV5_TRIAS</name>
<dbReference type="SUPFAM" id="SSF53383">
    <property type="entry name" value="PLP-dependent transferases"/>
    <property type="match status" value="1"/>
</dbReference>
<dbReference type="GO" id="GO:0008483">
    <property type="term" value="F:transaminase activity"/>
    <property type="evidence" value="ECO:0007669"/>
    <property type="project" value="InterPro"/>
</dbReference>
<evidence type="ECO:0000256" key="4">
    <source>
        <dbReference type="SAM" id="MobiDB-lite"/>
    </source>
</evidence>
<accession>J6EVV5</accession>
<protein>
    <recommendedName>
        <fullName evidence="7">Aminotransferase</fullName>
    </recommendedName>
</protein>